<feature type="domain" description="VTT" evidence="8">
    <location>
        <begin position="35"/>
        <end position="158"/>
    </location>
</feature>
<proteinExistence type="inferred from homology"/>
<evidence type="ECO:0000256" key="6">
    <source>
        <dbReference type="ARBA" id="ARBA00023136"/>
    </source>
</evidence>
<evidence type="ECO:0000256" key="5">
    <source>
        <dbReference type="ARBA" id="ARBA00022989"/>
    </source>
</evidence>
<keyword evidence="3" id="KW-1003">Cell membrane</keyword>
<keyword evidence="4 7" id="KW-0812">Transmembrane</keyword>
<dbReference type="Proteomes" id="UP000320776">
    <property type="component" value="Chromosome"/>
</dbReference>
<dbReference type="EMBL" id="CP036259">
    <property type="protein sequence ID" value="QDR79424.1"/>
    <property type="molecule type" value="Genomic_DNA"/>
</dbReference>
<keyword evidence="5 7" id="KW-1133">Transmembrane helix</keyword>
<evidence type="ECO:0000256" key="3">
    <source>
        <dbReference type="ARBA" id="ARBA00022475"/>
    </source>
</evidence>
<evidence type="ECO:0000256" key="1">
    <source>
        <dbReference type="ARBA" id="ARBA00004651"/>
    </source>
</evidence>
<evidence type="ECO:0000313" key="9">
    <source>
        <dbReference type="EMBL" id="QDR79424.1"/>
    </source>
</evidence>
<sequence>MPIELTVPAVFNSIGDHSYAVLLGAMLLAGVGVPLPGELTLGFTGYLVYTGQVDLMPAIAATTAGDLLGAVFSYGVGYFARTRVVAQYLYFFLPAEAKLAKLTCWLNRYGIAALMIGRLLPVIRGGIPLTAGFVRMNARLYLTGSLISSAVWCSAIISLSLGLGHNWQQLSGLATNAGLAAAGLIIIIFAGGYMLRRL</sequence>
<dbReference type="AlphaFoldDB" id="A0A517DPY7"/>
<dbReference type="Pfam" id="PF09335">
    <property type="entry name" value="VTT_dom"/>
    <property type="match status" value="1"/>
</dbReference>
<keyword evidence="10" id="KW-1185">Reference proteome</keyword>
<dbReference type="RefSeq" id="WP_144349073.1">
    <property type="nucleotide sequence ID" value="NZ_CP036259.1"/>
</dbReference>
<gene>
    <name evidence="9" type="ORF">SPTER_06990</name>
</gene>
<evidence type="ECO:0000256" key="7">
    <source>
        <dbReference type="SAM" id="Phobius"/>
    </source>
</evidence>
<name>A0A517DPY7_9FIRM</name>
<dbReference type="InterPro" id="IPR051311">
    <property type="entry name" value="DedA_domain"/>
</dbReference>
<reference evidence="9 10" key="1">
    <citation type="submission" date="2019-02" db="EMBL/GenBank/DDBJ databases">
        <title>Closed genome of Sporomusa termitida DSM 4440.</title>
        <authorList>
            <person name="Poehlein A."/>
            <person name="Daniel R."/>
        </authorList>
    </citation>
    <scope>NUCLEOTIDE SEQUENCE [LARGE SCALE GENOMIC DNA]</scope>
    <source>
        <strain evidence="9 10">DSM 4440</strain>
    </source>
</reference>
<keyword evidence="6 7" id="KW-0472">Membrane</keyword>
<dbReference type="OrthoDB" id="9813426at2"/>
<feature type="transmembrane region" description="Helical" evidence="7">
    <location>
        <begin position="173"/>
        <end position="195"/>
    </location>
</feature>
<dbReference type="InterPro" id="IPR032816">
    <property type="entry name" value="VTT_dom"/>
</dbReference>
<comment type="subcellular location">
    <subcellularLocation>
        <location evidence="1">Cell membrane</location>
        <topology evidence="1">Multi-pass membrane protein</topology>
    </subcellularLocation>
</comment>
<protein>
    <submittedName>
        <fullName evidence="9">SNARE associated Golgi protein</fullName>
    </submittedName>
</protein>
<accession>A0A517DPY7</accession>
<feature type="transmembrane region" description="Helical" evidence="7">
    <location>
        <begin position="20"/>
        <end position="48"/>
    </location>
</feature>
<feature type="transmembrane region" description="Helical" evidence="7">
    <location>
        <begin position="55"/>
        <end position="79"/>
    </location>
</feature>
<dbReference type="PANTHER" id="PTHR42709:SF6">
    <property type="entry name" value="UNDECAPRENYL PHOSPHATE TRANSPORTER A"/>
    <property type="match status" value="1"/>
</dbReference>
<comment type="similarity">
    <text evidence="2">Belongs to the DedA family.</text>
</comment>
<evidence type="ECO:0000256" key="2">
    <source>
        <dbReference type="ARBA" id="ARBA00010792"/>
    </source>
</evidence>
<feature type="transmembrane region" description="Helical" evidence="7">
    <location>
        <begin position="140"/>
        <end position="161"/>
    </location>
</feature>
<dbReference type="PANTHER" id="PTHR42709">
    <property type="entry name" value="ALKALINE PHOSPHATASE LIKE PROTEIN"/>
    <property type="match status" value="1"/>
</dbReference>
<evidence type="ECO:0000259" key="8">
    <source>
        <dbReference type="Pfam" id="PF09335"/>
    </source>
</evidence>
<evidence type="ECO:0000313" key="10">
    <source>
        <dbReference type="Proteomes" id="UP000320776"/>
    </source>
</evidence>
<evidence type="ECO:0000256" key="4">
    <source>
        <dbReference type="ARBA" id="ARBA00022692"/>
    </source>
</evidence>
<dbReference type="GO" id="GO:0005886">
    <property type="term" value="C:plasma membrane"/>
    <property type="evidence" value="ECO:0007669"/>
    <property type="project" value="UniProtKB-SubCell"/>
</dbReference>
<dbReference type="KEGG" id="sted:SPTER_06990"/>
<organism evidence="9 10">
    <name type="scientific">Sporomusa termitida</name>
    <dbReference type="NCBI Taxonomy" id="2377"/>
    <lineage>
        <taxon>Bacteria</taxon>
        <taxon>Bacillati</taxon>
        <taxon>Bacillota</taxon>
        <taxon>Negativicutes</taxon>
        <taxon>Selenomonadales</taxon>
        <taxon>Sporomusaceae</taxon>
        <taxon>Sporomusa</taxon>
    </lineage>
</organism>